<dbReference type="PANTHER" id="PTHR48081">
    <property type="entry name" value="AB HYDROLASE SUPERFAMILY PROTEIN C4A8.06C"/>
    <property type="match status" value="1"/>
</dbReference>
<dbReference type="SUPFAM" id="SSF53474">
    <property type="entry name" value="alpha/beta-Hydrolases"/>
    <property type="match status" value="1"/>
</dbReference>
<dbReference type="Pfam" id="PF20434">
    <property type="entry name" value="BD-FAE"/>
    <property type="match status" value="1"/>
</dbReference>
<evidence type="ECO:0000313" key="5">
    <source>
        <dbReference type="Proteomes" id="UP000249794"/>
    </source>
</evidence>
<dbReference type="AlphaFoldDB" id="A0A2W4XCU5"/>
<dbReference type="Gene3D" id="3.40.50.1820">
    <property type="entry name" value="alpha/beta hydrolase"/>
    <property type="match status" value="1"/>
</dbReference>
<feature type="chain" id="PRO_5015929840" description="BD-FAE-like domain-containing protein" evidence="2">
    <location>
        <begin position="33"/>
        <end position="323"/>
    </location>
</feature>
<feature type="signal peptide" evidence="2">
    <location>
        <begin position="1"/>
        <end position="32"/>
    </location>
</feature>
<proteinExistence type="predicted"/>
<gene>
    <name evidence="4" type="ORF">DCF15_12060</name>
</gene>
<feature type="domain" description="BD-FAE-like" evidence="3">
    <location>
        <begin position="60"/>
        <end position="279"/>
    </location>
</feature>
<accession>A0A2W4XCU5</accession>
<dbReference type="InterPro" id="IPR029058">
    <property type="entry name" value="AB_hydrolase_fold"/>
</dbReference>
<dbReference type="PROSITE" id="PS51257">
    <property type="entry name" value="PROKAR_LIPOPROTEIN"/>
    <property type="match status" value="1"/>
</dbReference>
<dbReference type="GO" id="GO:0016787">
    <property type="term" value="F:hydrolase activity"/>
    <property type="evidence" value="ECO:0007669"/>
    <property type="project" value="UniProtKB-KW"/>
</dbReference>
<evidence type="ECO:0000256" key="2">
    <source>
        <dbReference type="SAM" id="SignalP"/>
    </source>
</evidence>
<dbReference type="Proteomes" id="UP000249794">
    <property type="component" value="Unassembled WGS sequence"/>
</dbReference>
<dbReference type="InterPro" id="IPR050300">
    <property type="entry name" value="GDXG_lipolytic_enzyme"/>
</dbReference>
<dbReference type="PANTHER" id="PTHR48081:SF13">
    <property type="entry name" value="ALPHA_BETA HYDROLASE"/>
    <property type="match status" value="1"/>
</dbReference>
<evidence type="ECO:0000256" key="1">
    <source>
        <dbReference type="ARBA" id="ARBA00022801"/>
    </source>
</evidence>
<dbReference type="EMBL" id="QBMP01000119">
    <property type="protein sequence ID" value="PZO54112.1"/>
    <property type="molecule type" value="Genomic_DNA"/>
</dbReference>
<organism evidence="4 5">
    <name type="scientific">Phormidesmis priestleyi</name>
    <dbReference type="NCBI Taxonomy" id="268141"/>
    <lineage>
        <taxon>Bacteria</taxon>
        <taxon>Bacillati</taxon>
        <taxon>Cyanobacteriota</taxon>
        <taxon>Cyanophyceae</taxon>
        <taxon>Leptolyngbyales</taxon>
        <taxon>Leptolyngbyaceae</taxon>
        <taxon>Phormidesmis</taxon>
    </lineage>
</organism>
<keyword evidence="1" id="KW-0378">Hydrolase</keyword>
<name>A0A2W4XCU5_9CYAN</name>
<comment type="caution">
    <text evidence="4">The sequence shown here is derived from an EMBL/GenBank/DDBJ whole genome shotgun (WGS) entry which is preliminary data.</text>
</comment>
<protein>
    <recommendedName>
        <fullName evidence="3">BD-FAE-like domain-containing protein</fullName>
    </recommendedName>
</protein>
<reference evidence="5" key="1">
    <citation type="submission" date="2018-04" db="EMBL/GenBank/DDBJ databases">
        <authorList>
            <person name="Cornet L."/>
        </authorList>
    </citation>
    <scope>NUCLEOTIDE SEQUENCE [LARGE SCALE GENOMIC DNA]</scope>
</reference>
<evidence type="ECO:0000259" key="3">
    <source>
        <dbReference type="Pfam" id="PF20434"/>
    </source>
</evidence>
<keyword evidence="2" id="KW-0732">Signal</keyword>
<evidence type="ECO:0000313" key="4">
    <source>
        <dbReference type="EMBL" id="PZO54112.1"/>
    </source>
</evidence>
<reference evidence="4 5" key="2">
    <citation type="submission" date="2018-06" db="EMBL/GenBank/DDBJ databases">
        <title>Metagenomic assembly of (sub)arctic Cyanobacteria and their associated microbiome from non-axenic cultures.</title>
        <authorList>
            <person name="Baurain D."/>
        </authorList>
    </citation>
    <scope>NUCLEOTIDE SEQUENCE [LARGE SCALE GENOMIC DNA]</scope>
    <source>
        <strain evidence="4">ULC027bin1</strain>
    </source>
</reference>
<sequence>MRGMRGVKVRSRRQNALLAIATAVMLSGCELAHDPLEVKVIADLEFASYQAAGERRSLQLDLYQPIQKQPEGWPVIIYIFGGGWEENSRKTCPGELLSHYGYTIACVSYRYSTEAIFPAQIYDVKAAVRWLRANAATYHLNPDKFGAIGGSAGGHLSALLGTSAGVSELEGDLGNSNYSSAVQAVVDWFGPTDFSQVPLAFEGVPTAAEFETLKNRPWAHLTRVMNQLVGGPIADHPDLVAIANPITFVTPDDPPFWILHGVKDSVVPISQSEILVEALRAKGVPVEFHRDKNRGHSMKGEAQEDLDPEILTQTMTFFDRYLK</sequence>
<dbReference type="InterPro" id="IPR049492">
    <property type="entry name" value="BD-FAE-like_dom"/>
</dbReference>